<keyword evidence="2" id="KW-0472">Membrane</keyword>
<feature type="region of interest" description="Disordered" evidence="1">
    <location>
        <begin position="1"/>
        <end position="62"/>
    </location>
</feature>
<name>A0A0J0XMJ2_9TREE</name>
<keyword evidence="2" id="KW-1133">Transmembrane helix</keyword>
<dbReference type="EMBL" id="KQ087207">
    <property type="protein sequence ID" value="KLT42302.1"/>
    <property type="molecule type" value="Genomic_DNA"/>
</dbReference>
<feature type="compositionally biased region" description="Low complexity" evidence="1">
    <location>
        <begin position="34"/>
        <end position="47"/>
    </location>
</feature>
<evidence type="ECO:0000313" key="4">
    <source>
        <dbReference type="Proteomes" id="UP000053611"/>
    </source>
</evidence>
<reference evidence="3 4" key="1">
    <citation type="submission" date="2015-03" db="EMBL/GenBank/DDBJ databases">
        <title>Genomics and transcriptomics of the oil-accumulating basidiomycete yeast T. oleaginosus allow insights into substrate utilization and the diverse evolutionary trajectories of mating systems in fungi.</title>
        <authorList>
            <consortium name="DOE Joint Genome Institute"/>
            <person name="Kourist R."/>
            <person name="Kracht O."/>
            <person name="Bracharz F."/>
            <person name="Lipzen A."/>
            <person name="Nolan M."/>
            <person name="Ohm R."/>
            <person name="Grigoriev I."/>
            <person name="Sun S."/>
            <person name="Heitman J."/>
            <person name="Bruck T."/>
            <person name="Nowrousian M."/>
        </authorList>
    </citation>
    <scope>NUCLEOTIDE SEQUENCE [LARGE SCALE GENOMIC DNA]</scope>
    <source>
        <strain evidence="3 4">IBC0246</strain>
    </source>
</reference>
<accession>A0A0J0XMJ2</accession>
<keyword evidence="2" id="KW-0812">Transmembrane</keyword>
<organism evidence="3 4">
    <name type="scientific">Cutaneotrichosporon oleaginosum</name>
    <dbReference type="NCBI Taxonomy" id="879819"/>
    <lineage>
        <taxon>Eukaryota</taxon>
        <taxon>Fungi</taxon>
        <taxon>Dikarya</taxon>
        <taxon>Basidiomycota</taxon>
        <taxon>Agaricomycotina</taxon>
        <taxon>Tremellomycetes</taxon>
        <taxon>Trichosporonales</taxon>
        <taxon>Trichosporonaceae</taxon>
        <taxon>Cutaneotrichosporon</taxon>
    </lineage>
</organism>
<dbReference type="AlphaFoldDB" id="A0A0J0XMJ2"/>
<evidence type="ECO:0000256" key="2">
    <source>
        <dbReference type="SAM" id="Phobius"/>
    </source>
</evidence>
<feature type="transmembrane region" description="Helical" evidence="2">
    <location>
        <begin position="132"/>
        <end position="155"/>
    </location>
</feature>
<evidence type="ECO:0000256" key="1">
    <source>
        <dbReference type="SAM" id="MobiDB-lite"/>
    </source>
</evidence>
<keyword evidence="4" id="KW-1185">Reference proteome</keyword>
<dbReference type="Proteomes" id="UP000053611">
    <property type="component" value="Unassembled WGS sequence"/>
</dbReference>
<dbReference type="GeneID" id="28983818"/>
<protein>
    <submittedName>
        <fullName evidence="3">Uncharacterized protein</fullName>
    </submittedName>
</protein>
<dbReference type="RefSeq" id="XP_018278793.1">
    <property type="nucleotide sequence ID" value="XM_018423215.1"/>
</dbReference>
<sequence>MPPPLGFNLAPRAHAPGPSLSLARSRPGPPGPPSLSGASATSASSSTKPVSPRAPSFHAELDDSSIPLLPVTPVDPAAWAAEHARPSNDIERVSGEGRRVQFAPDTHVAVFDVEDEEEAQYEGFQKLTREEVVWIAISVAAVGGIGAAAVLATLYDWVL</sequence>
<proteinExistence type="predicted"/>
<gene>
    <name evidence="3" type="ORF">CC85DRAFT_285705</name>
</gene>
<evidence type="ECO:0000313" key="3">
    <source>
        <dbReference type="EMBL" id="KLT42302.1"/>
    </source>
</evidence>